<reference evidence="1 2" key="2">
    <citation type="journal article" date="2023" name="MicrobiologyOpen">
        <title>Genomics of the tumorigenes clade of the family Rhizobiaceae and description of Rhizobium rhododendri sp. nov.</title>
        <authorList>
            <person name="Kuzmanovic N."/>
            <person name="diCenzo G.C."/>
            <person name="Bunk B."/>
            <person name="Sproeer C."/>
            <person name="Fruehling A."/>
            <person name="Neumann-Schaal M."/>
            <person name="Overmann J."/>
            <person name="Smalla K."/>
        </authorList>
    </citation>
    <scope>NUCLEOTIDE SEQUENCE [LARGE SCALE GENOMIC DNA]</scope>
    <source>
        <strain evidence="2">rho-6.2</strain>
        <plasmid evidence="1 2">unnamed1</plasmid>
    </source>
</reference>
<reference evidence="1 2" key="1">
    <citation type="journal article" date="2019" name="Phytopathology">
        <title>A Novel Group of Rhizobium tumorigenes-Like Agrobacteria Associated with Crown Gall Disease of Rhododendron and Blueberry.</title>
        <authorList>
            <person name="Kuzmanovic N."/>
            <person name="Behrens P."/>
            <person name="Idczak E."/>
            <person name="Wagner S."/>
            <person name="Gotz M."/>
            <person name="Sproer C."/>
            <person name="Bunk B."/>
            <person name="Overmann J."/>
            <person name="Smalla K."/>
        </authorList>
    </citation>
    <scope>NUCLEOTIDE SEQUENCE [LARGE SCALE GENOMIC DNA]</scope>
    <source>
        <strain evidence="2">rho-6.2</strain>
    </source>
</reference>
<protein>
    <recommendedName>
        <fullName evidence="3">Membrane fusion protein biotin-lipoyl like domain-containing protein</fullName>
    </recommendedName>
</protein>
<organism evidence="1 2">
    <name type="scientific">Rhizobium rhododendri</name>
    <dbReference type="NCBI Taxonomy" id="2506430"/>
    <lineage>
        <taxon>Bacteria</taxon>
        <taxon>Pseudomonadati</taxon>
        <taxon>Pseudomonadota</taxon>
        <taxon>Alphaproteobacteria</taxon>
        <taxon>Hyphomicrobiales</taxon>
        <taxon>Rhizobiaceae</taxon>
        <taxon>Rhizobium/Agrobacterium group</taxon>
        <taxon>Rhizobium</taxon>
    </lineage>
</organism>
<evidence type="ECO:0000313" key="2">
    <source>
        <dbReference type="Proteomes" id="UP000318939"/>
    </source>
</evidence>
<geneLocation type="plasmid" evidence="1 2">
    <name>unnamed1</name>
</geneLocation>
<dbReference type="RefSeq" id="WP_142832086.1">
    <property type="nucleotide sequence ID" value="NZ_CP117268.1"/>
</dbReference>
<dbReference type="EMBL" id="CP117268">
    <property type="protein sequence ID" value="WFS25192.1"/>
    <property type="molecule type" value="Genomic_DNA"/>
</dbReference>
<name>A0ABY8IPS8_9HYPH</name>
<accession>A0ABY8IPS8</accession>
<evidence type="ECO:0000313" key="1">
    <source>
        <dbReference type="EMBL" id="WFS25192.1"/>
    </source>
</evidence>
<sequence length="114" mass="12783">MESNRKTVQHLEGGIVSEIVAKEGDIVEPGDIVLRLDQTQALGTYTYLRDRAGLLRAQEARLVAESSNADVISLPHELLTKIAKQLTQQSRYRRRFLPIASEQWTAGLVFSNAY</sequence>
<gene>
    <name evidence="1" type="ORF">PR018_23280</name>
</gene>
<evidence type="ECO:0008006" key="3">
    <source>
        <dbReference type="Google" id="ProtNLM"/>
    </source>
</evidence>
<keyword evidence="2" id="KW-1185">Reference proteome</keyword>
<dbReference type="Proteomes" id="UP000318939">
    <property type="component" value="Plasmid unnamed1"/>
</dbReference>
<keyword evidence="1" id="KW-0614">Plasmid</keyword>
<proteinExistence type="predicted"/>